<accession>A0A2D4GKU8</accession>
<reference evidence="1" key="1">
    <citation type="submission" date="2017-07" db="EMBL/GenBank/DDBJ databases">
        <authorList>
            <person name="Mikheyev A."/>
            <person name="Grau M."/>
        </authorList>
    </citation>
    <scope>NUCLEOTIDE SEQUENCE</scope>
    <source>
        <tissue evidence="1">Venom_gland</tissue>
    </source>
</reference>
<dbReference type="EMBL" id="IACJ01129787">
    <property type="protein sequence ID" value="LAA60370.1"/>
    <property type="molecule type" value="Transcribed_RNA"/>
</dbReference>
<name>A0A2D4GKU8_MICCO</name>
<organism evidence="1">
    <name type="scientific">Micrurus corallinus</name>
    <name type="common">Brazilian coral snake</name>
    <dbReference type="NCBI Taxonomy" id="54390"/>
    <lineage>
        <taxon>Eukaryota</taxon>
        <taxon>Metazoa</taxon>
        <taxon>Chordata</taxon>
        <taxon>Craniata</taxon>
        <taxon>Vertebrata</taxon>
        <taxon>Euteleostomi</taxon>
        <taxon>Lepidosauria</taxon>
        <taxon>Squamata</taxon>
        <taxon>Bifurcata</taxon>
        <taxon>Unidentata</taxon>
        <taxon>Episquamata</taxon>
        <taxon>Toxicofera</taxon>
        <taxon>Serpentes</taxon>
        <taxon>Colubroidea</taxon>
        <taxon>Elapidae</taxon>
        <taxon>Elapinae</taxon>
        <taxon>Micrurus</taxon>
    </lineage>
</organism>
<evidence type="ECO:0000313" key="1">
    <source>
        <dbReference type="EMBL" id="LAA60370.1"/>
    </source>
</evidence>
<reference evidence="1" key="2">
    <citation type="submission" date="2017-11" db="EMBL/GenBank/DDBJ databases">
        <title>Coralsnake Venomics: Analyses of Venom Gland Transcriptomes and Proteomes of Six Brazilian Taxa.</title>
        <authorList>
            <person name="Aird S.D."/>
            <person name="Jorge da Silva N."/>
            <person name="Qiu L."/>
            <person name="Villar-Briones A."/>
            <person name="Aparecida-Saddi V."/>
            <person name="Campos-Telles M.P."/>
            <person name="Grau M."/>
            <person name="Mikheyev A.S."/>
        </authorList>
    </citation>
    <scope>NUCLEOTIDE SEQUENCE</scope>
    <source>
        <tissue evidence="1">Venom_gland</tissue>
    </source>
</reference>
<protein>
    <submittedName>
        <fullName evidence="1">Uncharacterized protein</fullName>
    </submittedName>
</protein>
<dbReference type="AlphaFoldDB" id="A0A2D4GKU8"/>
<sequence length="115" mass="13171">MILPQLTFVLQTCKGHKCEDWLQSHFFITATTGCCMRRMRTTCIFMKLFLYAAPDFDLTRRPRALCCIDESEISKTSKKRSSPLWSIKCAHIVGASSVRFQSARSVKWKVTSNSV</sequence>
<proteinExistence type="predicted"/>